<dbReference type="GO" id="GO:0061579">
    <property type="term" value="F:N-acyl homoserine lactone synthase activity"/>
    <property type="evidence" value="ECO:0007669"/>
    <property type="project" value="UniProtKB-UniRule"/>
</dbReference>
<protein>
    <recommendedName>
        <fullName evidence="6">Acyl-homoserine-lactone synthase</fullName>
        <ecNumber evidence="6">2.3.1.184</ecNumber>
    </recommendedName>
    <alternativeName>
        <fullName evidence="6">Autoinducer synthesis protein</fullName>
    </alternativeName>
</protein>
<dbReference type="EC" id="2.3.1.184" evidence="6"/>
<dbReference type="Proteomes" id="UP000236416">
    <property type="component" value="Unassembled WGS sequence"/>
</dbReference>
<proteinExistence type="inferred from homology"/>
<dbReference type="SUPFAM" id="SSF55729">
    <property type="entry name" value="Acyl-CoA N-acyltransferases (Nat)"/>
    <property type="match status" value="1"/>
</dbReference>
<sequence>MKAFFPLELDGLVLDVVSSPLEQKQLWAFRHRIFREQLAWVPVCEDGYDRDGYDDFSDNLALYRDGQVVGAIRLTGGQNPFMLEEEFSGLLASGESIGKGREYSEITRLAIDRHSLSGRESVMAARMLYLGAWLWSQIHGVRWMYFVVEPVFYRRLVMFGFPIVPVGVPRPLDGGVMSMAGLLDWRQARPELIRSLCPGVTVSDACQELWHEYDYSH</sequence>
<evidence type="ECO:0000256" key="4">
    <source>
        <dbReference type="ARBA" id="ARBA00022929"/>
    </source>
</evidence>
<keyword evidence="1 5" id="KW-0673">Quorum sensing</keyword>
<evidence type="ECO:0000256" key="6">
    <source>
        <dbReference type="RuleBase" id="RU361135"/>
    </source>
</evidence>
<dbReference type="GO" id="GO:0007165">
    <property type="term" value="P:signal transduction"/>
    <property type="evidence" value="ECO:0007669"/>
    <property type="project" value="TreeGrafter"/>
</dbReference>
<dbReference type="RefSeq" id="WP_103319575.1">
    <property type="nucleotide sequence ID" value="NZ_PPTF01000033.1"/>
</dbReference>
<dbReference type="EMBL" id="PPTF01000033">
    <property type="protein sequence ID" value="POA98830.1"/>
    <property type="molecule type" value="Genomic_DNA"/>
</dbReference>
<dbReference type="GO" id="GO:0009372">
    <property type="term" value="P:quorum sensing"/>
    <property type="evidence" value="ECO:0007669"/>
    <property type="project" value="UniProtKB-UniRule"/>
</dbReference>
<dbReference type="PANTHER" id="PTHR39322">
    <property type="entry name" value="ACYL-HOMOSERINE-LACTONE SYNTHASE"/>
    <property type="match status" value="1"/>
</dbReference>
<organism evidence="7 8">
    <name type="scientific">Chromobacterium sinusclupearum</name>
    <dbReference type="NCBI Taxonomy" id="2077146"/>
    <lineage>
        <taxon>Bacteria</taxon>
        <taxon>Pseudomonadati</taxon>
        <taxon>Pseudomonadota</taxon>
        <taxon>Betaproteobacteria</taxon>
        <taxon>Neisseriales</taxon>
        <taxon>Chromobacteriaceae</taxon>
        <taxon>Chromobacterium</taxon>
    </lineage>
</organism>
<dbReference type="PRINTS" id="PR01549">
    <property type="entry name" value="AUTOINDCRSYN"/>
</dbReference>
<comment type="catalytic activity">
    <reaction evidence="6">
        <text>a fatty acyl-[ACP] + S-adenosyl-L-methionine = an N-acyl-L-homoserine lactone + S-methyl-5'-thioadenosine + holo-[ACP] + H(+)</text>
        <dbReference type="Rhea" id="RHEA:10096"/>
        <dbReference type="Rhea" id="RHEA-COMP:9685"/>
        <dbReference type="Rhea" id="RHEA-COMP:14125"/>
        <dbReference type="ChEBI" id="CHEBI:15378"/>
        <dbReference type="ChEBI" id="CHEBI:17509"/>
        <dbReference type="ChEBI" id="CHEBI:55474"/>
        <dbReference type="ChEBI" id="CHEBI:59789"/>
        <dbReference type="ChEBI" id="CHEBI:64479"/>
        <dbReference type="ChEBI" id="CHEBI:138651"/>
        <dbReference type="EC" id="2.3.1.184"/>
    </reaction>
</comment>
<dbReference type="InterPro" id="IPR001690">
    <property type="entry name" value="Autoind_synthase"/>
</dbReference>
<accession>A0A2K4MP31</accession>
<keyword evidence="8" id="KW-1185">Reference proteome</keyword>
<evidence type="ECO:0000256" key="3">
    <source>
        <dbReference type="ARBA" id="ARBA00022691"/>
    </source>
</evidence>
<keyword evidence="4 5" id="KW-0071">Autoinducer synthesis</keyword>
<comment type="caution">
    <text evidence="7">The sequence shown here is derived from an EMBL/GenBank/DDBJ whole genome shotgun (WGS) entry which is preliminary data.</text>
</comment>
<dbReference type="Pfam" id="PF00765">
    <property type="entry name" value="Autoind_synth"/>
    <property type="match status" value="1"/>
</dbReference>
<name>A0A2K4MP31_9NEIS</name>
<evidence type="ECO:0000256" key="5">
    <source>
        <dbReference type="PROSITE-ProRule" id="PRU00533"/>
    </source>
</evidence>
<evidence type="ECO:0000313" key="8">
    <source>
        <dbReference type="Proteomes" id="UP000236416"/>
    </source>
</evidence>
<dbReference type="PROSITE" id="PS51187">
    <property type="entry name" value="AUTOINDUCER_SYNTH_2"/>
    <property type="match status" value="1"/>
</dbReference>
<keyword evidence="3 6" id="KW-0949">S-adenosyl-L-methionine</keyword>
<dbReference type="InterPro" id="IPR016181">
    <property type="entry name" value="Acyl_CoA_acyltransferase"/>
</dbReference>
<gene>
    <name evidence="7" type="ORF">C2134_09610</name>
</gene>
<evidence type="ECO:0000256" key="1">
    <source>
        <dbReference type="ARBA" id="ARBA00022654"/>
    </source>
</evidence>
<evidence type="ECO:0000313" key="7">
    <source>
        <dbReference type="EMBL" id="POA98830.1"/>
    </source>
</evidence>
<reference evidence="7 8" key="1">
    <citation type="submission" date="2018-01" db="EMBL/GenBank/DDBJ databases">
        <title>Genomic Sequence of Chromobacterium MWU13-2610 from wild cranberry bogs within the Cape Cod National Seashore.</title>
        <authorList>
            <person name="O'Hara-Hanley K."/>
            <person name="Soby S."/>
            <person name="Harrison A."/>
        </authorList>
    </citation>
    <scope>NUCLEOTIDE SEQUENCE [LARGE SCALE GENOMIC DNA]</scope>
    <source>
        <strain evidence="7 8">MWU13-2610</strain>
    </source>
</reference>
<dbReference type="Gene3D" id="3.40.630.30">
    <property type="match status" value="1"/>
</dbReference>
<keyword evidence="2 6" id="KW-0808">Transferase</keyword>
<evidence type="ECO:0000256" key="2">
    <source>
        <dbReference type="ARBA" id="ARBA00022679"/>
    </source>
</evidence>
<dbReference type="PANTHER" id="PTHR39322:SF1">
    <property type="entry name" value="ISOVALERYL-HOMOSERINE LACTONE SYNTHASE"/>
    <property type="match status" value="1"/>
</dbReference>
<comment type="similarity">
    <text evidence="5 6">Belongs to the autoinducer synthase family.</text>
</comment>
<dbReference type="AlphaFoldDB" id="A0A2K4MP31"/>